<dbReference type="Gene3D" id="3.30.565.60">
    <property type="match status" value="1"/>
</dbReference>
<proteinExistence type="predicted"/>
<dbReference type="PANTHER" id="PTHR30595">
    <property type="entry name" value="GLPR-RELATED TRANSCRIPTIONAL REPRESSOR"/>
    <property type="match status" value="1"/>
</dbReference>
<dbReference type="EMBL" id="DVHM01000081">
    <property type="protein sequence ID" value="HIR70594.1"/>
    <property type="molecule type" value="Genomic_DNA"/>
</dbReference>
<dbReference type="InterPro" id="IPR038475">
    <property type="entry name" value="RecG_C_sf"/>
</dbReference>
<dbReference type="Gene3D" id="3.30.950.30">
    <property type="entry name" value="Schlafen, AAA domain"/>
    <property type="match status" value="1"/>
</dbReference>
<comment type="caution">
    <text evidence="2">The sequence shown here is derived from an EMBL/GenBank/DDBJ whole genome shotgun (WGS) entry which is preliminary data.</text>
</comment>
<feature type="domain" description="Schlafen AlbA-2" evidence="1">
    <location>
        <begin position="15"/>
        <end position="138"/>
    </location>
</feature>
<gene>
    <name evidence="2" type="ORF">IAA55_04865</name>
</gene>
<evidence type="ECO:0000259" key="1">
    <source>
        <dbReference type="Pfam" id="PF04326"/>
    </source>
</evidence>
<accession>A0A9D1JB27</accession>
<dbReference type="Proteomes" id="UP000823912">
    <property type="component" value="Unassembled WGS sequence"/>
</dbReference>
<protein>
    <submittedName>
        <fullName evidence="2">DNA binding domain-containing protein</fullName>
    </submittedName>
</protein>
<evidence type="ECO:0000313" key="3">
    <source>
        <dbReference type="Proteomes" id="UP000823912"/>
    </source>
</evidence>
<organism evidence="2 3">
    <name type="scientific">Candidatus Pullilachnospira gallistercoris</name>
    <dbReference type="NCBI Taxonomy" id="2840911"/>
    <lineage>
        <taxon>Bacteria</taxon>
        <taxon>Bacillati</taxon>
        <taxon>Bacillota</taxon>
        <taxon>Clostridia</taxon>
        <taxon>Lachnospirales</taxon>
        <taxon>Lachnospiraceae</taxon>
        <taxon>Lachnospiraceae incertae sedis</taxon>
        <taxon>Candidatus Pullilachnospira</taxon>
    </lineage>
</organism>
<name>A0A9D1JB27_9FIRM</name>
<dbReference type="PANTHER" id="PTHR30595:SF6">
    <property type="entry name" value="SCHLAFEN ALBA-2 DOMAIN-CONTAINING PROTEIN"/>
    <property type="match status" value="1"/>
</dbReference>
<dbReference type="InterPro" id="IPR007421">
    <property type="entry name" value="Schlafen_AlbA_2_dom"/>
</dbReference>
<reference evidence="2" key="1">
    <citation type="submission" date="2020-10" db="EMBL/GenBank/DDBJ databases">
        <authorList>
            <person name="Gilroy R."/>
        </authorList>
    </citation>
    <scope>NUCLEOTIDE SEQUENCE</scope>
    <source>
        <strain evidence="2">ChiSjej5B23-6657</strain>
    </source>
</reference>
<dbReference type="Pfam" id="PF13749">
    <property type="entry name" value="HATPase_c_4"/>
    <property type="match status" value="1"/>
</dbReference>
<reference evidence="2" key="2">
    <citation type="journal article" date="2021" name="PeerJ">
        <title>Extensive microbial diversity within the chicken gut microbiome revealed by metagenomics and culture.</title>
        <authorList>
            <person name="Gilroy R."/>
            <person name="Ravi A."/>
            <person name="Getino M."/>
            <person name="Pursley I."/>
            <person name="Horton D.L."/>
            <person name="Alikhan N.F."/>
            <person name="Baker D."/>
            <person name="Gharbi K."/>
            <person name="Hall N."/>
            <person name="Watson M."/>
            <person name="Adriaenssens E.M."/>
            <person name="Foster-Nyarko E."/>
            <person name="Jarju S."/>
            <person name="Secka A."/>
            <person name="Antonio M."/>
            <person name="Oren A."/>
            <person name="Chaudhuri R.R."/>
            <person name="La Ragione R."/>
            <person name="Hildebrand F."/>
            <person name="Pallen M.J."/>
        </authorList>
    </citation>
    <scope>NUCLEOTIDE SEQUENCE</scope>
    <source>
        <strain evidence="2">ChiSjej5B23-6657</strain>
    </source>
</reference>
<evidence type="ECO:0000313" key="2">
    <source>
        <dbReference type="EMBL" id="HIR70594.1"/>
    </source>
</evidence>
<dbReference type="InterPro" id="IPR038461">
    <property type="entry name" value="Schlafen_AlbA_2_dom_sf"/>
</dbReference>
<dbReference type="AlphaFoldDB" id="A0A9D1JB27"/>
<sequence length="488" mass="55265">MWRMIDLEHLEKYRENNRIEAKLALGGLPHSIWETYCAFANTLGGIILLGVEEKKDKTLHPVNLPDPGRLIREFWEIVNDSKKISVNILSVQDVQEEIVDGCHIIVITVPRAQRYDRPVYMDGDPFMGSYRRNGEGDYRCVREDVEAMLRDAQIHTWDMTLLKELELSALDVSSVARYRRRMEHCRPNHAWEKDTDTEFLCRAGAAGRSDDGTVHPTAAGLLMFGRVDEIRREFPAYRLIYRECEGPGLTENFSLISGGKGWSGNVFDFYFIVYDRIARGLCLPGAEVGWDADGKKDVAGKADTGDKTEADEDPAVCQALREALANCLTNADYYGRQGVVVTRKRDEVSFSNPGGFRIDPGRAVKGGISDPRNEALVRLFHLVDIGNRTGSGLSGIYRVWRSHGWKRPVIYEEFEPERITMVLAIQEQDDRKMVIDYLTERVQASAEEIAKALGIRRAKTIAYLEELAAEELVEALGEDPDKIYRLKS</sequence>
<dbReference type="Pfam" id="PF04326">
    <property type="entry name" value="SLFN_AlbA_2"/>
    <property type="match status" value="1"/>
</dbReference>